<evidence type="ECO:0000313" key="3">
    <source>
        <dbReference type="EMBL" id="EFH39267.1"/>
    </source>
</evidence>
<reference evidence="4" key="1">
    <citation type="journal article" date="2011" name="Nat. Genet.">
        <title>The Arabidopsis lyrata genome sequence and the basis of rapid genome size change.</title>
        <authorList>
            <person name="Hu T.T."/>
            <person name="Pattyn P."/>
            <person name="Bakker E.G."/>
            <person name="Cao J."/>
            <person name="Cheng J.-F."/>
            <person name="Clark R.M."/>
            <person name="Fahlgren N."/>
            <person name="Fawcett J.A."/>
            <person name="Grimwood J."/>
            <person name="Gundlach H."/>
            <person name="Haberer G."/>
            <person name="Hollister J.D."/>
            <person name="Ossowski S."/>
            <person name="Ottilar R.P."/>
            <person name="Salamov A.A."/>
            <person name="Schneeberger K."/>
            <person name="Spannagl M."/>
            <person name="Wang X."/>
            <person name="Yang L."/>
            <person name="Nasrallah M.E."/>
            <person name="Bergelson J."/>
            <person name="Carrington J.C."/>
            <person name="Gaut B.S."/>
            <person name="Schmutz J."/>
            <person name="Mayer K.F.X."/>
            <person name="Van de Peer Y."/>
            <person name="Grigoriev I.V."/>
            <person name="Nordborg M."/>
            <person name="Weigel D."/>
            <person name="Guo Y.-L."/>
        </authorList>
    </citation>
    <scope>NUCLEOTIDE SEQUENCE [LARGE SCALE GENOMIC DNA]</scope>
    <source>
        <strain evidence="4">cv. MN47</strain>
    </source>
</reference>
<dbReference type="NCBIfam" id="TIGR00756">
    <property type="entry name" value="PPR"/>
    <property type="match status" value="1"/>
</dbReference>
<evidence type="ECO:0000256" key="1">
    <source>
        <dbReference type="ARBA" id="ARBA00022737"/>
    </source>
</evidence>
<evidence type="ECO:0008006" key="5">
    <source>
        <dbReference type="Google" id="ProtNLM"/>
    </source>
</evidence>
<protein>
    <recommendedName>
        <fullName evidence="5">Pentatricopeptide repeat-containing protein</fullName>
    </recommendedName>
</protein>
<proteinExistence type="predicted"/>
<gene>
    <name evidence="3" type="ORF">ARALYDRAFT_920796</name>
</gene>
<name>D7MW16_ARALL</name>
<dbReference type="Gramene" id="scaffold_5700002.1">
    <property type="protein sequence ID" value="scaffold_5700002.1"/>
    <property type="gene ID" value="scaffold_5700002.1"/>
</dbReference>
<keyword evidence="4" id="KW-1185">Reference proteome</keyword>
<keyword evidence="1" id="KW-0677">Repeat</keyword>
<dbReference type="STRING" id="81972.D7MW16"/>
<sequence>MEAIFESMKQRREANEFTFGMMLCMYKKNGRFEEATQIAKQMREMKIRLIR</sequence>
<evidence type="ECO:0000256" key="2">
    <source>
        <dbReference type="PROSITE-ProRule" id="PRU00708"/>
    </source>
</evidence>
<dbReference type="EMBL" id="GL348758">
    <property type="protein sequence ID" value="EFH39267.1"/>
    <property type="molecule type" value="Genomic_DNA"/>
</dbReference>
<dbReference type="Gene3D" id="1.25.40.10">
    <property type="entry name" value="Tetratricopeptide repeat domain"/>
    <property type="match status" value="1"/>
</dbReference>
<feature type="repeat" description="PPR" evidence="2">
    <location>
        <begin position="15"/>
        <end position="49"/>
    </location>
</feature>
<dbReference type="AlphaFoldDB" id="D7MW16"/>
<dbReference type="eggNOG" id="KOG4197">
    <property type="taxonomic scope" value="Eukaryota"/>
</dbReference>
<dbReference type="HOGENOM" id="CLU_208710_0_0_1"/>
<organism evidence="4">
    <name type="scientific">Arabidopsis lyrata subsp. lyrata</name>
    <name type="common">Lyre-leaved rock-cress</name>
    <dbReference type="NCBI Taxonomy" id="81972"/>
    <lineage>
        <taxon>Eukaryota</taxon>
        <taxon>Viridiplantae</taxon>
        <taxon>Streptophyta</taxon>
        <taxon>Embryophyta</taxon>
        <taxon>Tracheophyta</taxon>
        <taxon>Spermatophyta</taxon>
        <taxon>Magnoliopsida</taxon>
        <taxon>eudicotyledons</taxon>
        <taxon>Gunneridae</taxon>
        <taxon>Pentapetalae</taxon>
        <taxon>rosids</taxon>
        <taxon>malvids</taxon>
        <taxon>Brassicales</taxon>
        <taxon>Brassicaceae</taxon>
        <taxon>Camelineae</taxon>
        <taxon>Arabidopsis</taxon>
    </lineage>
</organism>
<dbReference type="InterPro" id="IPR011990">
    <property type="entry name" value="TPR-like_helical_dom_sf"/>
</dbReference>
<dbReference type="Proteomes" id="UP000008694">
    <property type="component" value="Unassembled WGS sequence"/>
</dbReference>
<evidence type="ECO:0000313" key="4">
    <source>
        <dbReference type="Proteomes" id="UP000008694"/>
    </source>
</evidence>
<dbReference type="InterPro" id="IPR002885">
    <property type="entry name" value="PPR_rpt"/>
</dbReference>
<dbReference type="PROSITE" id="PS51375">
    <property type="entry name" value="PPR"/>
    <property type="match status" value="1"/>
</dbReference>
<accession>D7MW16</accession>